<sequence length="375" mass="42092">MSTPPAAGPHDGQHRKSLGKYVKRMSSVFKRERSSKSVPQPSSAAAAPVAPELGQQQPQVEVPREEVATEDVATQEVAQEPAKAASIRHEQPTEEPAAAPAAAHDLTPTTSVQAPAPAPIEFTPVLDRNAMQQERARALFAKYGLTLESHEWFSASAPAPLVPRVEKAIRMRVHRSCHRCGTLYGHEKMCVQCEHKRCKKCPRYPKKKTPGEKGKEKEVVEQPKKKKVLTVTTRSGNELAYQPATQRIRRTCHKCEALFVPPMATTCGSCNHVRCTKCPREPAKRNKWPTGYPGDAEAESDDELEQQKQLDQFRRIWKKPRRIVRWECEQCHSLFRQGSPQCPGCGHERCDRCNRSPCQKAQTRRVIRSCCCCCC</sequence>
<accession>A0ACB6RXK0</accession>
<reference evidence="1" key="1">
    <citation type="journal article" date="2020" name="Stud. Mycol.">
        <title>101 Dothideomycetes genomes: a test case for predicting lifestyles and emergence of pathogens.</title>
        <authorList>
            <person name="Haridas S."/>
            <person name="Albert R."/>
            <person name="Binder M."/>
            <person name="Bloem J."/>
            <person name="Labutti K."/>
            <person name="Salamov A."/>
            <person name="Andreopoulos B."/>
            <person name="Baker S."/>
            <person name="Barry K."/>
            <person name="Bills G."/>
            <person name="Bluhm B."/>
            <person name="Cannon C."/>
            <person name="Castanera R."/>
            <person name="Culley D."/>
            <person name="Daum C."/>
            <person name="Ezra D."/>
            <person name="Gonzalez J."/>
            <person name="Henrissat B."/>
            <person name="Kuo A."/>
            <person name="Liang C."/>
            <person name="Lipzen A."/>
            <person name="Lutzoni F."/>
            <person name="Magnuson J."/>
            <person name="Mondo S."/>
            <person name="Nolan M."/>
            <person name="Ohm R."/>
            <person name="Pangilinan J."/>
            <person name="Park H.-J."/>
            <person name="Ramirez L."/>
            <person name="Alfaro M."/>
            <person name="Sun H."/>
            <person name="Tritt A."/>
            <person name="Yoshinaga Y."/>
            <person name="Zwiers L.-H."/>
            <person name="Turgeon B."/>
            <person name="Goodwin S."/>
            <person name="Spatafora J."/>
            <person name="Crous P."/>
            <person name="Grigoriev I."/>
        </authorList>
    </citation>
    <scope>NUCLEOTIDE SEQUENCE</scope>
    <source>
        <strain evidence="1">CBS 525.71</strain>
    </source>
</reference>
<proteinExistence type="predicted"/>
<evidence type="ECO:0000313" key="1">
    <source>
        <dbReference type="EMBL" id="KAF2626766.1"/>
    </source>
</evidence>
<evidence type="ECO:0000313" key="2">
    <source>
        <dbReference type="Proteomes" id="UP000799754"/>
    </source>
</evidence>
<dbReference type="EMBL" id="MU006719">
    <property type="protein sequence ID" value="KAF2626766.1"/>
    <property type="molecule type" value="Genomic_DNA"/>
</dbReference>
<dbReference type="Proteomes" id="UP000799754">
    <property type="component" value="Unassembled WGS sequence"/>
</dbReference>
<name>A0ACB6RXK0_9PLEO</name>
<keyword evidence="2" id="KW-1185">Reference proteome</keyword>
<organism evidence="1 2">
    <name type="scientific">Macroventuria anomochaeta</name>
    <dbReference type="NCBI Taxonomy" id="301207"/>
    <lineage>
        <taxon>Eukaryota</taxon>
        <taxon>Fungi</taxon>
        <taxon>Dikarya</taxon>
        <taxon>Ascomycota</taxon>
        <taxon>Pezizomycotina</taxon>
        <taxon>Dothideomycetes</taxon>
        <taxon>Pleosporomycetidae</taxon>
        <taxon>Pleosporales</taxon>
        <taxon>Pleosporineae</taxon>
        <taxon>Didymellaceae</taxon>
        <taxon>Macroventuria</taxon>
    </lineage>
</organism>
<gene>
    <name evidence="1" type="ORF">BU25DRAFT_411300</name>
</gene>
<comment type="caution">
    <text evidence="1">The sequence shown here is derived from an EMBL/GenBank/DDBJ whole genome shotgun (WGS) entry which is preliminary data.</text>
</comment>
<protein>
    <submittedName>
        <fullName evidence="1">Uncharacterized protein</fullName>
    </submittedName>
</protein>